<gene>
    <name evidence="7" type="ORF">CEPIT_LOCUS34397</name>
</gene>
<protein>
    <recommendedName>
        <fullName evidence="6">RING-type domain-containing protein</fullName>
    </recommendedName>
</protein>
<dbReference type="PROSITE" id="PS50089">
    <property type="entry name" value="ZF_RING_2"/>
    <property type="match status" value="1"/>
</dbReference>
<dbReference type="InterPro" id="IPR013083">
    <property type="entry name" value="Znf_RING/FYVE/PHD"/>
</dbReference>
<dbReference type="GO" id="GO:0008270">
    <property type="term" value="F:zinc ion binding"/>
    <property type="evidence" value="ECO:0007669"/>
    <property type="project" value="UniProtKB-KW"/>
</dbReference>
<accession>A0AAV0FI73</accession>
<reference evidence="7" key="1">
    <citation type="submission" date="2022-07" db="EMBL/GenBank/DDBJ databases">
        <authorList>
            <person name="Macas J."/>
            <person name="Novak P."/>
            <person name="Neumann P."/>
        </authorList>
    </citation>
    <scope>NUCLEOTIDE SEQUENCE</scope>
</reference>
<name>A0AAV0FI73_9ASTE</name>
<dbReference type="SMART" id="SM00184">
    <property type="entry name" value="RING"/>
    <property type="match status" value="1"/>
</dbReference>
<feature type="region of interest" description="Disordered" evidence="5">
    <location>
        <begin position="765"/>
        <end position="795"/>
    </location>
</feature>
<dbReference type="AlphaFoldDB" id="A0AAV0FI73"/>
<evidence type="ECO:0000313" key="8">
    <source>
        <dbReference type="Proteomes" id="UP001152523"/>
    </source>
</evidence>
<dbReference type="InterPro" id="IPR017907">
    <property type="entry name" value="Znf_RING_CS"/>
</dbReference>
<feature type="compositionally biased region" description="Polar residues" evidence="5">
    <location>
        <begin position="377"/>
        <end position="387"/>
    </location>
</feature>
<feature type="compositionally biased region" description="Polar residues" evidence="5">
    <location>
        <begin position="562"/>
        <end position="577"/>
    </location>
</feature>
<feature type="compositionally biased region" description="Polar residues" evidence="5">
    <location>
        <begin position="535"/>
        <end position="547"/>
    </location>
</feature>
<evidence type="ECO:0000259" key="6">
    <source>
        <dbReference type="PROSITE" id="PS50089"/>
    </source>
</evidence>
<evidence type="ECO:0000256" key="2">
    <source>
        <dbReference type="ARBA" id="ARBA00022771"/>
    </source>
</evidence>
<feature type="compositionally biased region" description="Polar residues" evidence="5">
    <location>
        <begin position="432"/>
        <end position="442"/>
    </location>
</feature>
<proteinExistence type="predicted"/>
<feature type="compositionally biased region" description="Pro residues" evidence="5">
    <location>
        <begin position="345"/>
        <end position="362"/>
    </location>
</feature>
<dbReference type="Proteomes" id="UP001152523">
    <property type="component" value="Unassembled WGS sequence"/>
</dbReference>
<feature type="compositionally biased region" description="Polar residues" evidence="5">
    <location>
        <begin position="171"/>
        <end position="193"/>
    </location>
</feature>
<organism evidence="7 8">
    <name type="scientific">Cuscuta epithymum</name>
    <dbReference type="NCBI Taxonomy" id="186058"/>
    <lineage>
        <taxon>Eukaryota</taxon>
        <taxon>Viridiplantae</taxon>
        <taxon>Streptophyta</taxon>
        <taxon>Embryophyta</taxon>
        <taxon>Tracheophyta</taxon>
        <taxon>Spermatophyta</taxon>
        <taxon>Magnoliopsida</taxon>
        <taxon>eudicotyledons</taxon>
        <taxon>Gunneridae</taxon>
        <taxon>Pentapetalae</taxon>
        <taxon>asterids</taxon>
        <taxon>lamiids</taxon>
        <taxon>Solanales</taxon>
        <taxon>Convolvulaceae</taxon>
        <taxon>Cuscuteae</taxon>
        <taxon>Cuscuta</taxon>
        <taxon>Cuscuta subgen. Cuscuta</taxon>
    </lineage>
</organism>
<feature type="compositionally biased region" description="Polar residues" evidence="5">
    <location>
        <begin position="765"/>
        <end position="775"/>
    </location>
</feature>
<feature type="compositionally biased region" description="Low complexity" evidence="5">
    <location>
        <begin position="392"/>
        <end position="402"/>
    </location>
</feature>
<feature type="compositionally biased region" description="Low complexity" evidence="5">
    <location>
        <begin position="159"/>
        <end position="170"/>
    </location>
</feature>
<keyword evidence="1" id="KW-0479">Metal-binding</keyword>
<evidence type="ECO:0000256" key="5">
    <source>
        <dbReference type="SAM" id="MobiDB-lite"/>
    </source>
</evidence>
<keyword evidence="3" id="KW-0862">Zinc</keyword>
<feature type="region of interest" description="Disordered" evidence="5">
    <location>
        <begin position="279"/>
        <end position="477"/>
    </location>
</feature>
<evidence type="ECO:0000313" key="7">
    <source>
        <dbReference type="EMBL" id="CAH9135290.1"/>
    </source>
</evidence>
<sequence length="1185" mass="129683">MGFDIECIIDIHNYPGEYFCPVCRTLVYPNEALQSQCTHLYCKACLAHVSNGDKACPYDGYLVLEAHSKPLIETNKILAETIGKVKVRCLFHKSGCTWEGILSECTSHCPGCAYGNSPVICNRCGVQIVHRQVHEHAQTCAGVYQSQQAVEVNPNSQSGAPATAAAAAGTDQNKQVAQPNSQASQVQNPQISAAPSLPGQDLNQQTNVNSQAPTAVATPEQWYQQQYQQYYQQYAGYDPYQQSYQQYYPYQQQGVQQYQQHPPHVQGQTQPQVYGQPQLQAQPQSYPQVQPQPSTQSQPQAQVSTQAQVQQHIQPLATQHQNQSQVNQQQLFQPPVQSHAQVPPQSYPPPHGQAPQPYPVQPHPQGLQHMQAPPYQQPSVNLHNAQPSMALPQQNPQVQPQVSMHPPQSNQPAAAPILQPQNPLQPPHALTGHQSYPQSQLQMPVRSGASGPLPSAHTQSQVLQQQQPMMCPPHAPIANQQQGMLTSQGQFVSQQSLLPPNAQYNGLPVQSRPPQATQLPVSQQYPQQPFAGAFPSQSHQQGPSVHQQPAYLHPPGPPHMAPQSTQSYHAPVQSQPNVVLGPGMHPQSSHNYFGKAMPPASSGSGVAHPNLAVQHGSNQPPNGHYSNSVNNQLQASIDQKKSVAHEGQVDPTFTKLEHKAKTTITSQNSAGKEGGVLGTESFETNAVKLETGMISEQDTAMECARSNHTDKGNSNDPAMKQTVKEEHSGNAAELSSGAKSAHTDGLIDRASGRLPGNFHPHTGFEVSSNTSQGFPSSALPFGSAGMGRAPLSGPEGHFAPHHTPLNVNESHFGQQHPTNRMEAEMFHNRRMNGIDRGLPYHTEHSHDERLKVSGVDHSGTFPGEPRWPLDQAGPGPFDKGPHGFNYDSNALAPSRFLPPYHPPGAPFNIGGAERELRHSLLNDERRNADFVHRHTDFLGPGHGFGPERMDRFAPRSPPREYFGIPPRGFLPHGPAGFDDLDGREAHMFPGGSRPFRHPPNPVRNSFHDDGFLPLHRHPQGDMVGEHMVPRHLRGVDPLGRRNLHVGEPAGFGPFGGPGSLPHLPFGESFGGNKPAFPRPGEPVFRSRYSLQGVSNEETFMGDADSFDRTRNRISLSMGWCRICKVDCETMEGLDMHSQTREHQNMAMDMVRSIKEQNKKRQKSNTAVEEGGKIRNAAFEGGANKP</sequence>
<dbReference type="InterPro" id="IPR001841">
    <property type="entry name" value="Znf_RING"/>
</dbReference>
<feature type="compositionally biased region" description="Polar residues" evidence="5">
    <location>
        <begin position="201"/>
        <end position="213"/>
    </location>
</feature>
<feature type="compositionally biased region" description="Polar residues" evidence="5">
    <location>
        <begin position="615"/>
        <end position="629"/>
    </location>
</feature>
<dbReference type="PROSITE" id="PS00518">
    <property type="entry name" value="ZF_RING_1"/>
    <property type="match status" value="1"/>
</dbReference>
<feature type="region of interest" description="Disordered" evidence="5">
    <location>
        <begin position="1154"/>
        <end position="1185"/>
    </location>
</feature>
<feature type="region of interest" description="Disordered" evidence="5">
    <location>
        <begin position="152"/>
        <end position="213"/>
    </location>
</feature>
<dbReference type="SUPFAM" id="SSF57850">
    <property type="entry name" value="RING/U-box"/>
    <property type="match status" value="1"/>
</dbReference>
<comment type="caution">
    <text evidence="7">The sequence shown here is derived from an EMBL/GenBank/DDBJ whole genome shotgun (WGS) entry which is preliminary data.</text>
</comment>
<evidence type="ECO:0000256" key="1">
    <source>
        <dbReference type="ARBA" id="ARBA00022723"/>
    </source>
</evidence>
<feature type="domain" description="RING-type" evidence="6">
    <location>
        <begin position="20"/>
        <end position="59"/>
    </location>
</feature>
<keyword evidence="2 4" id="KW-0863">Zinc-finger</keyword>
<feature type="compositionally biased region" description="Low complexity" evidence="5">
    <location>
        <begin position="279"/>
        <end position="311"/>
    </location>
</feature>
<feature type="compositionally biased region" description="Low complexity" evidence="5">
    <location>
        <begin position="319"/>
        <end position="339"/>
    </location>
</feature>
<evidence type="ECO:0000256" key="3">
    <source>
        <dbReference type="ARBA" id="ARBA00022833"/>
    </source>
</evidence>
<dbReference type="PANTHER" id="PTHR37393:SF1">
    <property type="entry name" value="AT-RICH INTERACTIVE DOMAIN-CONTAINING PROTEIN 1A-LIKE"/>
    <property type="match status" value="1"/>
</dbReference>
<feature type="compositionally biased region" description="Low complexity" evidence="5">
    <location>
        <begin position="411"/>
        <end position="430"/>
    </location>
</feature>
<dbReference type="PANTHER" id="PTHR37393">
    <property type="entry name" value="AT-RICH INTERACTIVE DOMAIN-CONTAINING PROTEIN 1A-LIKE"/>
    <property type="match status" value="1"/>
</dbReference>
<feature type="region of interest" description="Disordered" evidence="5">
    <location>
        <begin position="498"/>
        <end position="629"/>
    </location>
</feature>
<keyword evidence="8" id="KW-1185">Reference proteome</keyword>
<feature type="region of interest" description="Disordered" evidence="5">
    <location>
        <begin position="705"/>
        <end position="743"/>
    </location>
</feature>
<dbReference type="Gene3D" id="3.30.40.10">
    <property type="entry name" value="Zinc/RING finger domain, C3HC4 (zinc finger)"/>
    <property type="match status" value="1"/>
</dbReference>
<dbReference type="EMBL" id="CAMAPF010000987">
    <property type="protein sequence ID" value="CAH9135290.1"/>
    <property type="molecule type" value="Genomic_DNA"/>
</dbReference>
<evidence type="ECO:0000256" key="4">
    <source>
        <dbReference type="PROSITE-ProRule" id="PRU00175"/>
    </source>
</evidence>
<feature type="compositionally biased region" description="Polar residues" evidence="5">
    <location>
        <begin position="512"/>
        <end position="527"/>
    </location>
</feature>